<reference evidence="2 3" key="1">
    <citation type="journal article" date="2024" name="J Genomics">
        <title>Draft genome sequencing and assembly of Favolaschia claudopus CIRM-BRFM 2984 isolated from oak limbs.</title>
        <authorList>
            <person name="Navarro D."/>
            <person name="Drula E."/>
            <person name="Chaduli D."/>
            <person name="Cazenave R."/>
            <person name="Ahrendt S."/>
            <person name="Wang J."/>
            <person name="Lipzen A."/>
            <person name="Daum C."/>
            <person name="Barry K."/>
            <person name="Grigoriev I.V."/>
            <person name="Favel A."/>
            <person name="Rosso M.N."/>
            <person name="Martin F."/>
        </authorList>
    </citation>
    <scope>NUCLEOTIDE SEQUENCE [LARGE SCALE GENOMIC DNA]</scope>
    <source>
        <strain evidence="2 3">CIRM-BRFM 2984</strain>
    </source>
</reference>
<proteinExistence type="predicted"/>
<keyword evidence="3" id="KW-1185">Reference proteome</keyword>
<gene>
    <name evidence="2" type="ORF">R3P38DRAFT_2783070</name>
</gene>
<name>A0AAW0B080_9AGAR</name>
<evidence type="ECO:0000313" key="3">
    <source>
        <dbReference type="Proteomes" id="UP001362999"/>
    </source>
</evidence>
<protein>
    <submittedName>
        <fullName evidence="2">Uncharacterized protein</fullName>
    </submittedName>
</protein>
<sequence length="236" mass="26143">MGERHRLGNGVDQPLRALPPSKPPTEMSQPPGAEASKGYVAEDKGARGYAWKDAHQGIRVFNGSEVDRDGEGVQIFCVLEKLLERFTEFDVIVKHKDPDVPTQTGLAMVAQRINEASHLTPAAGKHHSMVEGAESNVAPALTDAQIYSTRSYGTPLEHRAAWFGGEIWKEVDRMLPRCQKTLVCIFCDSMLEDLLQEFCHFEDDVCHCRATRLGGHGGLWKKEEGLECPKKESATT</sequence>
<dbReference type="EMBL" id="JAWWNJ010000044">
    <property type="protein sequence ID" value="KAK7019249.1"/>
    <property type="molecule type" value="Genomic_DNA"/>
</dbReference>
<evidence type="ECO:0000313" key="2">
    <source>
        <dbReference type="EMBL" id="KAK7019249.1"/>
    </source>
</evidence>
<accession>A0AAW0B080</accession>
<organism evidence="2 3">
    <name type="scientific">Favolaschia claudopus</name>
    <dbReference type="NCBI Taxonomy" id="2862362"/>
    <lineage>
        <taxon>Eukaryota</taxon>
        <taxon>Fungi</taxon>
        <taxon>Dikarya</taxon>
        <taxon>Basidiomycota</taxon>
        <taxon>Agaricomycotina</taxon>
        <taxon>Agaricomycetes</taxon>
        <taxon>Agaricomycetidae</taxon>
        <taxon>Agaricales</taxon>
        <taxon>Marasmiineae</taxon>
        <taxon>Mycenaceae</taxon>
        <taxon>Favolaschia</taxon>
    </lineage>
</organism>
<feature type="region of interest" description="Disordered" evidence="1">
    <location>
        <begin position="1"/>
        <end position="37"/>
    </location>
</feature>
<evidence type="ECO:0000256" key="1">
    <source>
        <dbReference type="SAM" id="MobiDB-lite"/>
    </source>
</evidence>
<comment type="caution">
    <text evidence="2">The sequence shown here is derived from an EMBL/GenBank/DDBJ whole genome shotgun (WGS) entry which is preliminary data.</text>
</comment>
<dbReference type="AlphaFoldDB" id="A0AAW0B080"/>
<dbReference type="Proteomes" id="UP001362999">
    <property type="component" value="Unassembled WGS sequence"/>
</dbReference>